<dbReference type="SUPFAM" id="SSF55724">
    <property type="entry name" value="Mog1p/PsbP-like"/>
    <property type="match status" value="2"/>
</dbReference>
<comment type="similarity">
    <text evidence="1">Belongs to the MOG1 family.</text>
</comment>
<dbReference type="AlphaFoldDB" id="A0A830BG19"/>
<dbReference type="Proteomes" id="UP000653305">
    <property type="component" value="Unassembled WGS sequence"/>
</dbReference>
<proteinExistence type="inferred from homology"/>
<keyword evidence="2" id="KW-0813">Transport</keyword>
<keyword evidence="3" id="KW-0653">Protein transport</keyword>
<dbReference type="PANTHER" id="PTHR15837">
    <property type="entry name" value="RAN GUANINE NUCLEOTIDE RELEASE FACTOR"/>
    <property type="match status" value="1"/>
</dbReference>
<dbReference type="GO" id="GO:0005634">
    <property type="term" value="C:nucleus"/>
    <property type="evidence" value="ECO:0007669"/>
    <property type="project" value="TreeGrafter"/>
</dbReference>
<dbReference type="InterPro" id="IPR007681">
    <property type="entry name" value="Mog1"/>
</dbReference>
<dbReference type="Gene3D" id="3.40.1000.10">
    <property type="entry name" value="Mog1/PsbP, alpha/beta/alpha sandwich"/>
    <property type="match status" value="2"/>
</dbReference>
<comment type="caution">
    <text evidence="4">The sequence shown here is derived from an EMBL/GenBank/DDBJ whole genome shotgun (WGS) entry which is preliminary data.</text>
</comment>
<dbReference type="GO" id="GO:0005085">
    <property type="term" value="F:guanyl-nucleotide exchange factor activity"/>
    <property type="evidence" value="ECO:0007669"/>
    <property type="project" value="TreeGrafter"/>
</dbReference>
<gene>
    <name evidence="4" type="ORF">PHJA_000762500</name>
</gene>
<reference evidence="4" key="1">
    <citation type="submission" date="2020-07" db="EMBL/GenBank/DDBJ databases">
        <title>Ethylene signaling mediates host invasion by parasitic plants.</title>
        <authorList>
            <person name="Yoshida S."/>
        </authorList>
    </citation>
    <scope>NUCLEOTIDE SEQUENCE</scope>
    <source>
        <strain evidence="4">Okayama</strain>
    </source>
</reference>
<protein>
    <submittedName>
        <fullName evidence="4">Transcription factor tcp15</fullName>
    </submittedName>
</protein>
<evidence type="ECO:0000313" key="5">
    <source>
        <dbReference type="Proteomes" id="UP000653305"/>
    </source>
</evidence>
<evidence type="ECO:0000256" key="1">
    <source>
        <dbReference type="ARBA" id="ARBA00010307"/>
    </source>
</evidence>
<accession>A0A830BG19</accession>
<dbReference type="InterPro" id="IPR016123">
    <property type="entry name" value="Mog1/PsbP_a/b/a-sand"/>
</dbReference>
<keyword evidence="5" id="KW-1185">Reference proteome</keyword>
<dbReference type="OrthoDB" id="10255285at2759"/>
<organism evidence="4 5">
    <name type="scientific">Phtheirospermum japonicum</name>
    <dbReference type="NCBI Taxonomy" id="374723"/>
    <lineage>
        <taxon>Eukaryota</taxon>
        <taxon>Viridiplantae</taxon>
        <taxon>Streptophyta</taxon>
        <taxon>Embryophyta</taxon>
        <taxon>Tracheophyta</taxon>
        <taxon>Spermatophyta</taxon>
        <taxon>Magnoliopsida</taxon>
        <taxon>eudicotyledons</taxon>
        <taxon>Gunneridae</taxon>
        <taxon>Pentapetalae</taxon>
        <taxon>asterids</taxon>
        <taxon>lamiids</taxon>
        <taxon>Lamiales</taxon>
        <taxon>Orobanchaceae</taxon>
        <taxon>Orobanchaceae incertae sedis</taxon>
        <taxon>Phtheirospermum</taxon>
    </lineage>
</organism>
<name>A0A830BG19_9LAMI</name>
<evidence type="ECO:0000256" key="3">
    <source>
        <dbReference type="ARBA" id="ARBA00022927"/>
    </source>
</evidence>
<dbReference type="EMBL" id="BMAC01000121">
    <property type="protein sequence ID" value="GFP86187.1"/>
    <property type="molecule type" value="Genomic_DNA"/>
</dbReference>
<dbReference type="GO" id="GO:0006606">
    <property type="term" value="P:protein import into nucleus"/>
    <property type="evidence" value="ECO:0007669"/>
    <property type="project" value="TreeGrafter"/>
</dbReference>
<dbReference type="Pfam" id="PF04603">
    <property type="entry name" value="Mog1"/>
    <property type="match status" value="2"/>
</dbReference>
<evidence type="ECO:0000256" key="2">
    <source>
        <dbReference type="ARBA" id="ARBA00022448"/>
    </source>
</evidence>
<dbReference type="PANTHER" id="PTHR15837:SF0">
    <property type="entry name" value="RAN GUANINE NUCLEOTIDE RELEASE FACTOR"/>
    <property type="match status" value="1"/>
</dbReference>
<dbReference type="GO" id="GO:0031267">
    <property type="term" value="F:small GTPase binding"/>
    <property type="evidence" value="ECO:0007669"/>
    <property type="project" value="TreeGrafter"/>
</dbReference>
<sequence>MSGDFCTQRPLFGGAIVSNFPLRFEDVSNIRQVPDHQEVFVDPTRDESLIFELLDLKADMADHGSATWFLQDLASEQDAEGTMRPLFGGAIVSNFPLRFEDVSNIRQVPDHQEVFVDPTRDESLIFELLDLKADVADHGSATWFLQDLASEQDAEGTMVLEQSGVFEADGLRFRNNPAIITTAVGQMAISKGRQGRDAQNLVKVYLANLRLKGVATDVLVTAYEPMLINPLSETAAAVGAGLAVPAAQTGRLPMAEVFKSAVSSFKVNDWSLFGAVA</sequence>
<evidence type="ECO:0000313" key="4">
    <source>
        <dbReference type="EMBL" id="GFP86187.1"/>
    </source>
</evidence>